<dbReference type="EMBL" id="BMYT01000003">
    <property type="protein sequence ID" value="GGX12830.1"/>
    <property type="molecule type" value="Genomic_DNA"/>
</dbReference>
<gene>
    <name evidence="1" type="ORF">GCM10011282_18620</name>
</gene>
<organism evidence="1 2">
    <name type="scientific">Undibacterium macrobrachii</name>
    <dbReference type="NCBI Taxonomy" id="1119058"/>
    <lineage>
        <taxon>Bacteria</taxon>
        <taxon>Pseudomonadati</taxon>
        <taxon>Pseudomonadota</taxon>
        <taxon>Betaproteobacteria</taxon>
        <taxon>Burkholderiales</taxon>
        <taxon>Oxalobacteraceae</taxon>
        <taxon>Undibacterium</taxon>
    </lineage>
</organism>
<accession>A0ABQ2XFW0</accession>
<comment type="caution">
    <text evidence="1">The sequence shown here is derived from an EMBL/GenBank/DDBJ whole genome shotgun (WGS) entry which is preliminary data.</text>
</comment>
<dbReference type="Proteomes" id="UP000620127">
    <property type="component" value="Unassembled WGS sequence"/>
</dbReference>
<name>A0ABQ2XFW0_9BURK</name>
<evidence type="ECO:0000313" key="1">
    <source>
        <dbReference type="EMBL" id="GGX12830.1"/>
    </source>
</evidence>
<sequence>MGMGLNQFNNLAAISTKPIPTLALPLKGEGIRSNSHLDIGLKFQTKFQVKFQSTSRNVDVAINKTHQLNKTLKQLQSLGSICPSLS</sequence>
<protein>
    <submittedName>
        <fullName evidence="1">Uncharacterized protein</fullName>
    </submittedName>
</protein>
<evidence type="ECO:0000313" key="2">
    <source>
        <dbReference type="Proteomes" id="UP000620127"/>
    </source>
</evidence>
<keyword evidence="2" id="KW-1185">Reference proteome</keyword>
<reference evidence="2" key="1">
    <citation type="journal article" date="2019" name="Int. J. Syst. Evol. Microbiol.">
        <title>The Global Catalogue of Microorganisms (GCM) 10K type strain sequencing project: providing services to taxonomists for standard genome sequencing and annotation.</title>
        <authorList>
            <consortium name="The Broad Institute Genomics Platform"/>
            <consortium name="The Broad Institute Genome Sequencing Center for Infectious Disease"/>
            <person name="Wu L."/>
            <person name="Ma J."/>
        </authorList>
    </citation>
    <scope>NUCLEOTIDE SEQUENCE [LARGE SCALE GENOMIC DNA]</scope>
    <source>
        <strain evidence="2">KCTC 23916</strain>
    </source>
</reference>
<proteinExistence type="predicted"/>